<dbReference type="Pfam" id="PF01478">
    <property type="entry name" value="Peptidase_A24"/>
    <property type="match status" value="1"/>
</dbReference>
<feature type="transmembrane region" description="Helical" evidence="19">
    <location>
        <begin position="122"/>
        <end position="140"/>
    </location>
</feature>
<feature type="transmembrane region" description="Helical" evidence="19">
    <location>
        <begin position="279"/>
        <end position="300"/>
    </location>
</feature>
<comment type="subcellular location">
    <subcellularLocation>
        <location evidence="1">Cell inner membrane</location>
        <topology evidence="1">Multi-pass membrane protein</topology>
    </subcellularLocation>
    <subcellularLocation>
        <location evidence="18">Cell membrane</location>
        <topology evidence="18">Multi-pass membrane protein</topology>
    </subcellularLocation>
</comment>
<dbReference type="InterPro" id="IPR014032">
    <property type="entry name" value="Peptidase_A24A_bac"/>
</dbReference>
<evidence type="ECO:0000256" key="19">
    <source>
        <dbReference type="SAM" id="Phobius"/>
    </source>
</evidence>
<sequence length="304" mass="32491">MMEETVFAVAAAGLLGLMVGSFLNVVIYRLPVMMNREYDRAAKEILAKPVEQVLAWLPADKAASGRALLGVAAEPPPRFNLLLPRSRCGSCGAGIKAWQNIPVLSWLLLRGRCGSCRAPVSVRYPLVELLTGVLFGVVAWRYGADAVTAWGCVLTAFVLALTFIDADTQLLPDDLTLPLVWLGLLFNLHTGFVPLSQAVWGAVAGYMSLWTLYQTFKLLTGKEGMGHGDFKLLAAVGAWVGAAVLPVVVLGASLVGIAAALVKRVGKGQPMAFGPCLAVAGWLVFLFHNQVGTLIAWWLAKSGF</sequence>
<evidence type="ECO:0000313" key="22">
    <source>
        <dbReference type="EMBL" id="XHH50213.1"/>
    </source>
</evidence>
<keyword evidence="12 19" id="KW-0472">Membrane</keyword>
<dbReference type="GO" id="GO:0032259">
    <property type="term" value="P:methylation"/>
    <property type="evidence" value="ECO:0007669"/>
    <property type="project" value="UniProtKB-KW"/>
</dbReference>
<organism evidence="22 23">
    <name type="scientific">Conchiformibius kuhniae</name>
    <dbReference type="NCBI Taxonomy" id="211502"/>
    <lineage>
        <taxon>Bacteria</taxon>
        <taxon>Pseudomonadati</taxon>
        <taxon>Pseudomonadota</taxon>
        <taxon>Betaproteobacteria</taxon>
        <taxon>Neisseriales</taxon>
        <taxon>Neisseriaceae</taxon>
        <taxon>Conchiformibius</taxon>
    </lineage>
</organism>
<dbReference type="PANTHER" id="PTHR30487">
    <property type="entry name" value="TYPE 4 PREPILIN-LIKE PROTEINS LEADER PEPTIDE-PROCESSING ENZYME"/>
    <property type="match status" value="1"/>
</dbReference>
<evidence type="ECO:0000256" key="7">
    <source>
        <dbReference type="ARBA" id="ARBA00022679"/>
    </source>
</evidence>
<dbReference type="RefSeq" id="WP_027009372.1">
    <property type="nucleotide sequence ID" value="NZ_CP091521.1"/>
</dbReference>
<keyword evidence="13 18" id="KW-0511">Multifunctional enzyme</keyword>
<evidence type="ECO:0000256" key="14">
    <source>
        <dbReference type="ARBA" id="ARBA00050401"/>
    </source>
</evidence>
<evidence type="ECO:0000256" key="10">
    <source>
        <dbReference type="ARBA" id="ARBA00022801"/>
    </source>
</evidence>
<dbReference type="InterPro" id="IPR000045">
    <property type="entry name" value="Prepilin_IV_endopep_pep"/>
</dbReference>
<feature type="transmembrane region" description="Helical" evidence="19">
    <location>
        <begin position="232"/>
        <end position="259"/>
    </location>
</feature>
<keyword evidence="4" id="KW-0997">Cell inner membrane</keyword>
<keyword evidence="3" id="KW-1003">Cell membrane</keyword>
<comment type="similarity">
    <text evidence="2 17">Belongs to the peptidase A24 family.</text>
</comment>
<evidence type="ECO:0000256" key="13">
    <source>
        <dbReference type="ARBA" id="ARBA00023268"/>
    </source>
</evidence>
<dbReference type="Proteomes" id="UP000831534">
    <property type="component" value="Chromosome"/>
</dbReference>
<dbReference type="EC" id="2.1.1.-" evidence="18"/>
<keyword evidence="6 18" id="KW-0645">Protease</keyword>
<name>A0ABD8B885_9NEIS</name>
<evidence type="ECO:0000256" key="6">
    <source>
        <dbReference type="ARBA" id="ARBA00022670"/>
    </source>
</evidence>
<evidence type="ECO:0000256" key="11">
    <source>
        <dbReference type="ARBA" id="ARBA00022989"/>
    </source>
</evidence>
<keyword evidence="7 18" id="KW-0808">Transferase</keyword>
<protein>
    <recommendedName>
        <fullName evidence="16 18">Prepilin leader peptidase/N-methyltransferase</fullName>
        <ecNumber evidence="18">2.1.1.-</ecNumber>
        <ecNumber evidence="15 18">3.4.23.43</ecNumber>
    </recommendedName>
</protein>
<accession>A0ABD8B885</accession>
<dbReference type="Pfam" id="PF06750">
    <property type="entry name" value="A24_N_bact"/>
    <property type="match status" value="1"/>
</dbReference>
<evidence type="ECO:0000256" key="9">
    <source>
        <dbReference type="ARBA" id="ARBA00022692"/>
    </source>
</evidence>
<reference evidence="22 23" key="1">
    <citation type="journal article" date="2022" name="Res Sq">
        <title>Evolution of multicellular longitudinally dividing oral cavity symbionts (Neisseriaceae).</title>
        <authorList>
            <person name="Nyongesa S."/>
            <person name="Weber P."/>
            <person name="Bernet E."/>
            <person name="Pullido F."/>
            <person name="Nieckarz M."/>
            <person name="Delaby M."/>
            <person name="Nieves C."/>
            <person name="Viehboeck T."/>
            <person name="Krause N."/>
            <person name="Rivera-Millot A."/>
            <person name="Nakamura A."/>
            <person name="Vischer N."/>
            <person name="VanNieuwenhze M."/>
            <person name="Brun Y."/>
            <person name="Cava F."/>
            <person name="Bulgheresi S."/>
            <person name="Veyrier F."/>
        </authorList>
    </citation>
    <scope>NUCLEOTIDE SEQUENCE [LARGE SCALE GENOMIC DNA]</scope>
    <source>
        <strain evidence="22 23">17694</strain>
    </source>
</reference>
<dbReference type="InterPro" id="IPR010627">
    <property type="entry name" value="Prepilin_pept_A24_N"/>
</dbReference>
<proteinExistence type="inferred from homology"/>
<keyword evidence="10 18" id="KW-0378">Hydrolase</keyword>
<keyword evidence="5 18" id="KW-0489">Methyltransferase</keyword>
<keyword evidence="23" id="KW-1185">Reference proteome</keyword>
<dbReference type="AlphaFoldDB" id="A0ABD8B885"/>
<dbReference type="Gene3D" id="1.20.120.1220">
    <property type="match status" value="1"/>
</dbReference>
<dbReference type="GO" id="GO:0004190">
    <property type="term" value="F:aspartic-type endopeptidase activity"/>
    <property type="evidence" value="ECO:0007669"/>
    <property type="project" value="UniProtKB-EC"/>
</dbReference>
<feature type="transmembrane region" description="Helical" evidence="19">
    <location>
        <begin position="175"/>
        <end position="192"/>
    </location>
</feature>
<evidence type="ECO:0000256" key="15">
    <source>
        <dbReference type="ARBA" id="ARBA00067082"/>
    </source>
</evidence>
<comment type="catalytic activity">
    <reaction evidence="14 18">
        <text>Typically cleaves a -Gly-|-Phe- bond to release an N-terminal, basic peptide of 5-8 residues from type IV prepilin, and then N-methylates the new N-terminal amino group, the methyl donor being S-adenosyl-L-methionine.</text>
        <dbReference type="EC" id="3.4.23.43"/>
    </reaction>
</comment>
<dbReference type="GO" id="GO:0005886">
    <property type="term" value="C:plasma membrane"/>
    <property type="evidence" value="ECO:0007669"/>
    <property type="project" value="UniProtKB-SubCell"/>
</dbReference>
<dbReference type="InterPro" id="IPR050882">
    <property type="entry name" value="Prepilin_peptidase/N-MTase"/>
</dbReference>
<evidence type="ECO:0000256" key="3">
    <source>
        <dbReference type="ARBA" id="ARBA00022475"/>
    </source>
</evidence>
<keyword evidence="8" id="KW-0949">S-adenosyl-L-methionine</keyword>
<evidence type="ECO:0000256" key="17">
    <source>
        <dbReference type="RuleBase" id="RU003793"/>
    </source>
</evidence>
<feature type="transmembrane region" description="Helical" evidence="19">
    <location>
        <begin position="146"/>
        <end position="163"/>
    </location>
</feature>
<evidence type="ECO:0000256" key="2">
    <source>
        <dbReference type="ARBA" id="ARBA00005801"/>
    </source>
</evidence>
<dbReference type="KEGG" id="ckh:LVJ77_11120"/>
<gene>
    <name evidence="22" type="ORF">LVJ77_11120</name>
</gene>
<feature type="domain" description="Prepilin peptidase A24 N-terminal" evidence="21">
    <location>
        <begin position="14"/>
        <end position="142"/>
    </location>
</feature>
<evidence type="ECO:0000259" key="20">
    <source>
        <dbReference type="Pfam" id="PF01478"/>
    </source>
</evidence>
<evidence type="ECO:0000256" key="5">
    <source>
        <dbReference type="ARBA" id="ARBA00022603"/>
    </source>
</evidence>
<dbReference type="FunFam" id="1.20.120.1220:FF:000001">
    <property type="entry name" value="Type 4 prepilin-like proteins leader peptide-processing enzyme"/>
    <property type="match status" value="1"/>
</dbReference>
<feature type="domain" description="Prepilin type IV endopeptidase peptidase" evidence="20">
    <location>
        <begin position="152"/>
        <end position="260"/>
    </location>
</feature>
<dbReference type="GO" id="GO:0008168">
    <property type="term" value="F:methyltransferase activity"/>
    <property type="evidence" value="ECO:0007669"/>
    <property type="project" value="UniProtKB-KW"/>
</dbReference>
<dbReference type="PANTHER" id="PTHR30487:SF0">
    <property type="entry name" value="PREPILIN LEADER PEPTIDASE_N-METHYLTRANSFERASE-RELATED"/>
    <property type="match status" value="1"/>
</dbReference>
<evidence type="ECO:0000256" key="1">
    <source>
        <dbReference type="ARBA" id="ARBA00004429"/>
    </source>
</evidence>
<evidence type="ECO:0000256" key="16">
    <source>
        <dbReference type="ARBA" id="ARBA00071870"/>
    </source>
</evidence>
<dbReference type="EMBL" id="CP091521">
    <property type="protein sequence ID" value="XHH50213.1"/>
    <property type="molecule type" value="Genomic_DNA"/>
</dbReference>
<evidence type="ECO:0000256" key="4">
    <source>
        <dbReference type="ARBA" id="ARBA00022519"/>
    </source>
</evidence>
<evidence type="ECO:0000259" key="21">
    <source>
        <dbReference type="Pfam" id="PF06750"/>
    </source>
</evidence>
<feature type="transmembrane region" description="Helical" evidence="19">
    <location>
        <begin position="6"/>
        <end position="30"/>
    </location>
</feature>
<evidence type="ECO:0000256" key="8">
    <source>
        <dbReference type="ARBA" id="ARBA00022691"/>
    </source>
</evidence>
<dbReference type="PRINTS" id="PR00864">
    <property type="entry name" value="PREPILNPTASE"/>
</dbReference>
<evidence type="ECO:0000256" key="18">
    <source>
        <dbReference type="RuleBase" id="RU003794"/>
    </source>
</evidence>
<dbReference type="GO" id="GO:0006508">
    <property type="term" value="P:proteolysis"/>
    <property type="evidence" value="ECO:0007669"/>
    <property type="project" value="UniProtKB-KW"/>
</dbReference>
<comment type="function">
    <text evidence="18">Plays an essential role in type IV pili and type II pseudopili formation by proteolytically removing the leader sequence from substrate proteins and subsequently monomethylating the alpha-amino group of the newly exposed N-terminal phenylalanine.</text>
</comment>
<keyword evidence="11 19" id="KW-1133">Transmembrane helix</keyword>
<keyword evidence="9 18" id="KW-0812">Transmembrane</keyword>
<evidence type="ECO:0000256" key="12">
    <source>
        <dbReference type="ARBA" id="ARBA00023136"/>
    </source>
</evidence>
<evidence type="ECO:0000313" key="23">
    <source>
        <dbReference type="Proteomes" id="UP000831534"/>
    </source>
</evidence>
<dbReference type="EC" id="3.4.23.43" evidence="15 18"/>